<name>A0ABV7Y3T4_9ACTN</name>
<protein>
    <submittedName>
        <fullName evidence="2">Uncharacterized protein</fullName>
    </submittedName>
</protein>
<keyword evidence="1" id="KW-0812">Transmembrane</keyword>
<dbReference type="RefSeq" id="WP_205122356.1">
    <property type="nucleotide sequence ID" value="NZ_JAFBCM010000001.1"/>
</dbReference>
<evidence type="ECO:0000313" key="2">
    <source>
        <dbReference type="EMBL" id="MFC3759231.1"/>
    </source>
</evidence>
<evidence type="ECO:0000313" key="3">
    <source>
        <dbReference type="Proteomes" id="UP001595699"/>
    </source>
</evidence>
<feature type="transmembrane region" description="Helical" evidence="1">
    <location>
        <begin position="23"/>
        <end position="42"/>
    </location>
</feature>
<evidence type="ECO:0000256" key="1">
    <source>
        <dbReference type="SAM" id="Phobius"/>
    </source>
</evidence>
<comment type="caution">
    <text evidence="2">The sequence shown here is derived from an EMBL/GenBank/DDBJ whole genome shotgun (WGS) entry which is preliminary data.</text>
</comment>
<dbReference type="Proteomes" id="UP001595699">
    <property type="component" value="Unassembled WGS sequence"/>
</dbReference>
<keyword evidence="1" id="KW-1133">Transmembrane helix</keyword>
<accession>A0ABV7Y3T4</accession>
<reference evidence="3" key="1">
    <citation type="journal article" date="2019" name="Int. J. Syst. Evol. Microbiol.">
        <title>The Global Catalogue of Microorganisms (GCM) 10K type strain sequencing project: providing services to taxonomists for standard genome sequencing and annotation.</title>
        <authorList>
            <consortium name="The Broad Institute Genomics Platform"/>
            <consortium name="The Broad Institute Genome Sequencing Center for Infectious Disease"/>
            <person name="Wu L."/>
            <person name="Ma J."/>
        </authorList>
    </citation>
    <scope>NUCLEOTIDE SEQUENCE [LARGE SCALE GENOMIC DNA]</scope>
    <source>
        <strain evidence="3">CGMCC 4.7241</strain>
    </source>
</reference>
<gene>
    <name evidence="2" type="ORF">ACFOUW_00135</name>
</gene>
<organism evidence="2 3">
    <name type="scientific">Tenggerimyces flavus</name>
    <dbReference type="NCBI Taxonomy" id="1708749"/>
    <lineage>
        <taxon>Bacteria</taxon>
        <taxon>Bacillati</taxon>
        <taxon>Actinomycetota</taxon>
        <taxon>Actinomycetes</taxon>
        <taxon>Propionibacteriales</taxon>
        <taxon>Nocardioidaceae</taxon>
        <taxon>Tenggerimyces</taxon>
    </lineage>
</organism>
<proteinExistence type="predicted"/>
<keyword evidence="1" id="KW-0472">Membrane</keyword>
<dbReference type="EMBL" id="JBHRZH010000001">
    <property type="protein sequence ID" value="MFC3759231.1"/>
    <property type="molecule type" value="Genomic_DNA"/>
</dbReference>
<keyword evidence="3" id="KW-1185">Reference proteome</keyword>
<sequence>MPADENLPEEVEQLLALGNLDGAILFLFSRPTFLANRFFALFRRKP</sequence>